<accession>A0A7W6WG91</accession>
<protein>
    <submittedName>
        <fullName evidence="1">Uncharacterized protein</fullName>
    </submittedName>
</protein>
<evidence type="ECO:0000313" key="1">
    <source>
        <dbReference type="EMBL" id="MBB4277011.1"/>
    </source>
</evidence>
<evidence type="ECO:0000313" key="2">
    <source>
        <dbReference type="Proteomes" id="UP000533641"/>
    </source>
</evidence>
<dbReference type="AlphaFoldDB" id="A0A7W6WG91"/>
<dbReference type="EMBL" id="JACIGM010000011">
    <property type="protein sequence ID" value="MBB4277011.1"/>
    <property type="molecule type" value="Genomic_DNA"/>
</dbReference>
<organism evidence="1 2">
    <name type="scientific">Rhizobium mongolense</name>
    <dbReference type="NCBI Taxonomy" id="57676"/>
    <lineage>
        <taxon>Bacteria</taxon>
        <taxon>Pseudomonadati</taxon>
        <taxon>Pseudomonadota</taxon>
        <taxon>Alphaproteobacteria</taxon>
        <taxon>Hyphomicrobiales</taxon>
        <taxon>Rhizobiaceae</taxon>
        <taxon>Rhizobium/Agrobacterium group</taxon>
        <taxon>Rhizobium</taxon>
    </lineage>
</organism>
<reference evidence="1 2" key="1">
    <citation type="submission" date="2020-08" db="EMBL/GenBank/DDBJ databases">
        <title>Genomic Encyclopedia of Type Strains, Phase IV (KMG-V): Genome sequencing to study the core and pangenomes of soil and plant-associated prokaryotes.</title>
        <authorList>
            <person name="Whitman W."/>
        </authorList>
    </citation>
    <scope>NUCLEOTIDE SEQUENCE [LARGE SCALE GENOMIC DNA]</scope>
    <source>
        <strain evidence="1 2">SEMIA 402</strain>
    </source>
</reference>
<dbReference type="RefSeq" id="WP_183927649.1">
    <property type="nucleotide sequence ID" value="NZ_JACIGM010000011.1"/>
</dbReference>
<gene>
    <name evidence="1" type="ORF">GGE12_004809</name>
</gene>
<comment type="caution">
    <text evidence="1">The sequence shown here is derived from an EMBL/GenBank/DDBJ whole genome shotgun (WGS) entry which is preliminary data.</text>
</comment>
<proteinExistence type="predicted"/>
<name>A0A7W6WG91_9HYPH</name>
<sequence length="66" mass="7448">MFLVDRFKFLISNFIVEDLNVFANDAAETAEKISELEVTILRGLCGSRDCLVDVKLENMPLSLQVL</sequence>
<dbReference type="Proteomes" id="UP000533641">
    <property type="component" value="Unassembled WGS sequence"/>
</dbReference>